<proteinExistence type="predicted"/>
<organism evidence="1 2">
    <name type="scientific">Euplotes crassus</name>
    <dbReference type="NCBI Taxonomy" id="5936"/>
    <lineage>
        <taxon>Eukaryota</taxon>
        <taxon>Sar</taxon>
        <taxon>Alveolata</taxon>
        <taxon>Ciliophora</taxon>
        <taxon>Intramacronucleata</taxon>
        <taxon>Spirotrichea</taxon>
        <taxon>Hypotrichia</taxon>
        <taxon>Euplotida</taxon>
        <taxon>Euplotidae</taxon>
        <taxon>Moneuplotes</taxon>
    </lineage>
</organism>
<dbReference type="Proteomes" id="UP001295684">
    <property type="component" value="Unassembled WGS sequence"/>
</dbReference>
<reference evidence="1" key="1">
    <citation type="submission" date="2023-07" db="EMBL/GenBank/DDBJ databases">
        <authorList>
            <consortium name="AG Swart"/>
            <person name="Singh M."/>
            <person name="Singh A."/>
            <person name="Seah K."/>
            <person name="Emmerich C."/>
        </authorList>
    </citation>
    <scope>NUCLEOTIDE SEQUENCE</scope>
    <source>
        <strain evidence="1">DP1</strain>
    </source>
</reference>
<evidence type="ECO:0000313" key="1">
    <source>
        <dbReference type="EMBL" id="CAI2359455.1"/>
    </source>
</evidence>
<evidence type="ECO:0000313" key="2">
    <source>
        <dbReference type="Proteomes" id="UP001295684"/>
    </source>
</evidence>
<keyword evidence="2" id="KW-1185">Reference proteome</keyword>
<name>A0AAD1TZZ4_EUPCR</name>
<protein>
    <submittedName>
        <fullName evidence="1">Uncharacterized protein</fullName>
    </submittedName>
</protein>
<accession>A0AAD1TZZ4</accession>
<comment type="caution">
    <text evidence="1">The sequence shown here is derived from an EMBL/GenBank/DDBJ whole genome shotgun (WGS) entry which is preliminary data.</text>
</comment>
<dbReference type="EMBL" id="CAMPGE010000701">
    <property type="protein sequence ID" value="CAI2359455.1"/>
    <property type="molecule type" value="Genomic_DNA"/>
</dbReference>
<gene>
    <name evidence="1" type="ORF">ECRASSUSDP1_LOCUS746</name>
</gene>
<sequence length="196" mass="22468">MERKRQLYKLIVTSSDESYSSKESSPEVKKEEIFEFDGREFCKHIDLHDDEKEDHYNSVCLTESPFFSSMKLPMIIEEEAESEYNKVVPDLSLKDDEDEDESPFFVVPSNESSFEDSCEYSSLMKKLWNKSKKSLSLICIGSWSRGSKIHYWVPSGCVSQAGSFHNINSLINFKSTYLSKSNKLSGLGFNTFSPLS</sequence>
<dbReference type="AlphaFoldDB" id="A0AAD1TZZ4"/>